<proteinExistence type="inferred from homology"/>
<dbReference type="Proteomes" id="UP001164794">
    <property type="component" value="Chromosome"/>
</dbReference>
<feature type="binding site" evidence="10">
    <location>
        <position position="18"/>
    </location>
    <ligand>
        <name>Zn(2+)</name>
        <dbReference type="ChEBI" id="CHEBI:29105"/>
        <label>1</label>
    </ligand>
</feature>
<feature type="binding site" evidence="10">
    <location>
        <begin position="20"/>
        <end position="22"/>
    </location>
    <ligand>
        <name>substrate</name>
    </ligand>
</feature>
<accession>A0A9E9NZA9</accession>
<feature type="binding site" evidence="10">
    <location>
        <position position="256"/>
    </location>
    <ligand>
        <name>substrate</name>
    </ligand>
</feature>
<evidence type="ECO:0000256" key="6">
    <source>
        <dbReference type="ARBA" id="ARBA00022801"/>
    </source>
</evidence>
<evidence type="ECO:0000256" key="1">
    <source>
        <dbReference type="ARBA" id="ARBA00002368"/>
    </source>
</evidence>
<feature type="binding site" evidence="10">
    <location>
        <position position="224"/>
    </location>
    <ligand>
        <name>substrate</name>
    </ligand>
</feature>
<feature type="binding site" evidence="10">
    <location>
        <position position="141"/>
    </location>
    <ligand>
        <name>substrate</name>
    </ligand>
</feature>
<evidence type="ECO:0000256" key="5">
    <source>
        <dbReference type="ARBA" id="ARBA00022723"/>
    </source>
</evidence>
<evidence type="ECO:0000256" key="10">
    <source>
        <dbReference type="HAMAP-Rule" id="MF_00219"/>
    </source>
</evidence>
<dbReference type="PROSITE" id="PS00483">
    <property type="entry name" value="DIHYDROOROTASE_2"/>
    <property type="match status" value="1"/>
</dbReference>
<evidence type="ECO:0000259" key="12">
    <source>
        <dbReference type="Pfam" id="PF01979"/>
    </source>
</evidence>
<feature type="domain" description="Amidohydrolase-related" evidence="12">
    <location>
        <begin position="16"/>
        <end position="308"/>
    </location>
</feature>
<evidence type="ECO:0000256" key="4">
    <source>
        <dbReference type="ARBA" id="ARBA00012860"/>
    </source>
</evidence>
<name>A0A9E9NZA9_9BURK</name>
<feature type="binding site" evidence="10">
    <location>
        <position position="20"/>
    </location>
    <ligand>
        <name>Zn(2+)</name>
        <dbReference type="ChEBI" id="CHEBI:29105"/>
        <label>1</label>
    </ligand>
</feature>
<evidence type="ECO:0000256" key="8">
    <source>
        <dbReference type="ARBA" id="ARBA00022975"/>
    </source>
</evidence>
<dbReference type="Proteomes" id="UP001164819">
    <property type="component" value="Chromosome"/>
</dbReference>
<keyword evidence="5 10" id="KW-0479">Metal-binding</keyword>
<feature type="binding site" evidence="10">
    <location>
        <position position="179"/>
    </location>
    <ligand>
        <name>Zn(2+)</name>
        <dbReference type="ChEBI" id="CHEBI:29105"/>
        <label>2</label>
    </ligand>
</feature>
<dbReference type="PANTHER" id="PTHR43137">
    <property type="entry name" value="DIHYDROOROTASE"/>
    <property type="match status" value="1"/>
</dbReference>
<feature type="binding site" evidence="10">
    <location>
        <position position="46"/>
    </location>
    <ligand>
        <name>substrate</name>
    </ligand>
</feature>
<gene>
    <name evidence="10 13" type="primary">pyrC</name>
    <name evidence="14" type="ORF">NB645_00300</name>
    <name evidence="13" type="ORF">NB646_01490</name>
</gene>
<evidence type="ECO:0000256" key="2">
    <source>
        <dbReference type="ARBA" id="ARBA00004880"/>
    </source>
</evidence>
<keyword evidence="7 10" id="KW-0862">Zinc</keyword>
<evidence type="ECO:0000313" key="14">
    <source>
        <dbReference type="EMBL" id="WAV97244.1"/>
    </source>
</evidence>
<dbReference type="GO" id="GO:0008270">
    <property type="term" value="F:zinc ion binding"/>
    <property type="evidence" value="ECO:0007669"/>
    <property type="project" value="UniProtKB-UniRule"/>
</dbReference>
<dbReference type="GO" id="GO:0044205">
    <property type="term" value="P:'de novo' UMP biosynthetic process"/>
    <property type="evidence" value="ECO:0007669"/>
    <property type="project" value="UniProtKB-UniRule"/>
</dbReference>
<reference evidence="13" key="2">
    <citation type="journal article" date="2022" name="Front. Microbiol.">
        <title>New perspectives on an old grouping: The genomic and phenotypic variability of Oxalobacter formigenes and the implications for calcium oxalate stone prevention.</title>
        <authorList>
            <person name="Chmiel J.A."/>
            <person name="Carr C."/>
            <person name="Stuivenberg G.A."/>
            <person name="Venema R."/>
            <person name="Chanyi R.M."/>
            <person name="Al K.F."/>
            <person name="Giguere D."/>
            <person name="Say H."/>
            <person name="Akouris P.P."/>
            <person name="Dominguez Romero S.A."/>
            <person name="Kwong A."/>
            <person name="Tai V."/>
            <person name="Koval S.F."/>
            <person name="Razvi H."/>
            <person name="Bjazevic J."/>
            <person name="Burton J.P."/>
        </authorList>
    </citation>
    <scope>NUCLEOTIDE SEQUENCE</scope>
    <source>
        <strain evidence="13">OxK</strain>
    </source>
</reference>
<comment type="catalytic activity">
    <reaction evidence="9 10 11">
        <text>(S)-dihydroorotate + H2O = N-carbamoyl-L-aspartate + H(+)</text>
        <dbReference type="Rhea" id="RHEA:24296"/>
        <dbReference type="ChEBI" id="CHEBI:15377"/>
        <dbReference type="ChEBI" id="CHEBI:15378"/>
        <dbReference type="ChEBI" id="CHEBI:30864"/>
        <dbReference type="ChEBI" id="CHEBI:32814"/>
        <dbReference type="EC" id="3.5.2.3"/>
    </reaction>
</comment>
<dbReference type="EMBL" id="CP098251">
    <property type="protein sequence ID" value="WAV91469.1"/>
    <property type="molecule type" value="Genomic_DNA"/>
</dbReference>
<dbReference type="Gene3D" id="3.20.20.140">
    <property type="entry name" value="Metal-dependent hydrolases"/>
    <property type="match status" value="1"/>
</dbReference>
<dbReference type="EMBL" id="CP098248">
    <property type="protein sequence ID" value="WAV97244.1"/>
    <property type="molecule type" value="Genomic_DNA"/>
</dbReference>
<dbReference type="PIRSF" id="PIRSF001237">
    <property type="entry name" value="DHOdimr"/>
    <property type="match status" value="1"/>
</dbReference>
<dbReference type="HAMAP" id="MF_00219">
    <property type="entry name" value="PyrC_classII"/>
    <property type="match status" value="1"/>
</dbReference>
<comment type="pathway">
    <text evidence="2 10 11">Pyrimidine metabolism; UMP biosynthesis via de novo pathway; (S)-dihydroorotate from bicarbonate: step 3/3.</text>
</comment>
<dbReference type="InterPro" id="IPR004721">
    <property type="entry name" value="DHOdimr"/>
</dbReference>
<evidence type="ECO:0000256" key="11">
    <source>
        <dbReference type="RuleBase" id="RU003440"/>
    </source>
</evidence>
<dbReference type="AlphaFoldDB" id="A0A9E9NZA9"/>
<sequence>MPQSDSQSLSIIQPDDWHLHLRDGDVLDSTVPQAAKQFGRAIIMPNLRPPVVTTKDAINYRQRILNALPKGAEFEPLMTLYLTDNTQPEEIRHARESGIVHGVKLYPAGATTNSDAGVTSLDNCIKTLEEMQKQGIPLLIHGEVTDPEIDIFDREAVFIDKVLIPLRKKLPNLKIVFEHITTKAAAEYVTEADGYIGATVTPHHLLFNRNSLFAGGIRPHYYCLPILKREENRQALIKAVTCKNARFFAGTDSAPHARNTKESSCGCAGCYTASHAIELYVKAFQEAGQLDKLEWFTSINGPKFYNLPVNRNKITLVKEKWQISEELPFGKDRVVPLMAGEFLDWKLK</sequence>
<feature type="binding site" evidence="10">
    <location>
        <position position="268"/>
    </location>
    <ligand>
        <name>substrate</name>
    </ligand>
</feature>
<evidence type="ECO:0000256" key="3">
    <source>
        <dbReference type="ARBA" id="ARBA00005631"/>
    </source>
</evidence>
<feature type="binding site" evidence="10">
    <location>
        <position position="252"/>
    </location>
    <ligand>
        <name>Zn(2+)</name>
        <dbReference type="ChEBI" id="CHEBI:29105"/>
        <label>1</label>
    </ligand>
</feature>
<dbReference type="NCBIfam" id="TIGR00856">
    <property type="entry name" value="pyrC_dimer"/>
    <property type="match status" value="1"/>
</dbReference>
<dbReference type="CDD" id="cd01294">
    <property type="entry name" value="DHOase"/>
    <property type="match status" value="1"/>
</dbReference>
<protein>
    <recommendedName>
        <fullName evidence="4 10">Dihydroorotase</fullName>
        <shortName evidence="10">DHOase</shortName>
        <ecNumber evidence="4 10">3.5.2.3</ecNumber>
    </recommendedName>
</protein>
<dbReference type="GO" id="GO:0005737">
    <property type="term" value="C:cytoplasm"/>
    <property type="evidence" value="ECO:0007669"/>
    <property type="project" value="TreeGrafter"/>
</dbReference>
<dbReference type="EC" id="3.5.2.3" evidence="4 10"/>
<evidence type="ECO:0000313" key="15">
    <source>
        <dbReference type="Proteomes" id="UP001164794"/>
    </source>
</evidence>
<evidence type="ECO:0000313" key="13">
    <source>
        <dbReference type="EMBL" id="WAV91469.1"/>
    </source>
</evidence>
<keyword evidence="15" id="KW-1185">Reference proteome</keyword>
<dbReference type="InterPro" id="IPR006680">
    <property type="entry name" value="Amidohydro-rel"/>
</dbReference>
<keyword evidence="6 10" id="KW-0378">Hydrolase</keyword>
<comment type="function">
    <text evidence="1 10">Catalyzes the reversible cyclization of carbamoyl aspartate to dihydroorotate.</text>
</comment>
<dbReference type="InterPro" id="IPR032466">
    <property type="entry name" value="Metal_Hydrolase"/>
</dbReference>
<dbReference type="Pfam" id="PF01979">
    <property type="entry name" value="Amidohydro_1"/>
    <property type="match status" value="1"/>
</dbReference>
<feature type="binding site" description="via carbamate group" evidence="10">
    <location>
        <position position="104"/>
    </location>
    <ligand>
        <name>Zn(2+)</name>
        <dbReference type="ChEBI" id="CHEBI:29105"/>
        <label>1</label>
    </ligand>
</feature>
<feature type="binding site" evidence="10">
    <location>
        <position position="141"/>
    </location>
    <ligand>
        <name>Zn(2+)</name>
        <dbReference type="ChEBI" id="CHEBI:29105"/>
        <label>2</label>
    </ligand>
</feature>
<dbReference type="GO" id="GO:0006207">
    <property type="term" value="P:'de novo' pyrimidine nucleobase biosynthetic process"/>
    <property type="evidence" value="ECO:0007669"/>
    <property type="project" value="TreeGrafter"/>
</dbReference>
<feature type="active site" evidence="10">
    <location>
        <position position="252"/>
    </location>
</feature>
<feature type="binding site" description="via carbamate group" evidence="10">
    <location>
        <position position="104"/>
    </location>
    <ligand>
        <name>Zn(2+)</name>
        <dbReference type="ChEBI" id="CHEBI:29105"/>
        <label>2</label>
    </ligand>
</feature>
<feature type="modified residue" description="N6-carboxylysine" evidence="10">
    <location>
        <position position="104"/>
    </location>
</feature>
<dbReference type="PROSITE" id="PS00482">
    <property type="entry name" value="DIHYDROOROTASE_1"/>
    <property type="match status" value="1"/>
</dbReference>
<evidence type="ECO:0000256" key="9">
    <source>
        <dbReference type="ARBA" id="ARBA00048492"/>
    </source>
</evidence>
<dbReference type="InterPro" id="IPR002195">
    <property type="entry name" value="Dihydroorotase_CS"/>
</dbReference>
<dbReference type="GO" id="GO:0004151">
    <property type="term" value="F:dihydroorotase activity"/>
    <property type="evidence" value="ECO:0007669"/>
    <property type="project" value="UniProtKB-UniRule"/>
</dbReference>
<comment type="similarity">
    <text evidence="3 10 11">Belongs to the metallo-dependent hydrolases superfamily. DHOase family. Class II DHOase subfamily.</text>
</comment>
<reference evidence="14" key="1">
    <citation type="journal article" date="2022" name="Front. Microbiol.">
        <title>New perspectives on an old grouping: The genomic and phenotypic variability of Oxalobacter formigenes and the implications for calcium oxalate stone prevention.</title>
        <authorList>
            <person name="Chmiel J.A."/>
            <person name="Carr C."/>
            <person name="Stuivenberg G.A."/>
            <person name="Venema R."/>
            <person name="Chanyi R.M."/>
            <person name="Al K.F."/>
            <person name="Giguere D."/>
            <person name="Say H."/>
            <person name="Akouris P.P."/>
            <person name="Dominguez Romero S.A."/>
            <person name="Kwong A."/>
            <person name="Tai V."/>
            <person name="Koval S.F."/>
            <person name="Razvi H."/>
            <person name="Bjazevic J."/>
            <person name="Burton J.P."/>
        </authorList>
    </citation>
    <scope>NUCLEOTIDE SEQUENCE</scope>
    <source>
        <strain evidence="14">HOxNP-1</strain>
    </source>
</reference>
<comment type="cofactor">
    <cofactor evidence="10 11">
        <name>Zn(2+)</name>
        <dbReference type="ChEBI" id="CHEBI:29105"/>
    </cofactor>
    <text evidence="10 11">Binds 2 Zn(2+) ions per subunit.</text>
</comment>
<organism evidence="13">
    <name type="scientific">Oxalobacter aliiformigenes</name>
    <dbReference type="NCBI Taxonomy" id="2946593"/>
    <lineage>
        <taxon>Bacteria</taxon>
        <taxon>Pseudomonadati</taxon>
        <taxon>Pseudomonadota</taxon>
        <taxon>Betaproteobacteria</taxon>
        <taxon>Burkholderiales</taxon>
        <taxon>Oxalobacteraceae</taxon>
        <taxon>Oxalobacter</taxon>
    </lineage>
</organism>
<evidence type="ECO:0000256" key="7">
    <source>
        <dbReference type="ARBA" id="ARBA00022833"/>
    </source>
</evidence>
<dbReference type="FunFam" id="3.20.20.140:FF:000006">
    <property type="entry name" value="Dihydroorotase"/>
    <property type="match status" value="1"/>
</dbReference>
<dbReference type="PANTHER" id="PTHR43137:SF1">
    <property type="entry name" value="DIHYDROOROTASE"/>
    <property type="match status" value="1"/>
</dbReference>
<comment type="subunit">
    <text evidence="10">Homodimer.</text>
</comment>
<dbReference type="SUPFAM" id="SSF51556">
    <property type="entry name" value="Metallo-dependent hydrolases"/>
    <property type="match status" value="1"/>
</dbReference>
<keyword evidence="8 10" id="KW-0665">Pyrimidine biosynthesis</keyword>
<dbReference type="RefSeq" id="WP_269264713.1">
    <property type="nucleotide sequence ID" value="NZ_CP098248.1"/>
</dbReference>